<dbReference type="AlphaFoldDB" id="A0A917Q1U3"/>
<reference evidence="1" key="2">
    <citation type="submission" date="2020-09" db="EMBL/GenBank/DDBJ databases">
        <authorList>
            <person name="Sun Q."/>
            <person name="Ohkuma M."/>
        </authorList>
    </citation>
    <scope>NUCLEOTIDE SEQUENCE</scope>
    <source>
        <strain evidence="1">JCM 12580</strain>
    </source>
</reference>
<comment type="caution">
    <text evidence="1">The sequence shown here is derived from an EMBL/GenBank/DDBJ whole genome shotgun (WGS) entry which is preliminary data.</text>
</comment>
<dbReference type="Proteomes" id="UP000658382">
    <property type="component" value="Unassembled WGS sequence"/>
</dbReference>
<evidence type="ECO:0000313" key="2">
    <source>
        <dbReference type="Proteomes" id="UP000658382"/>
    </source>
</evidence>
<gene>
    <name evidence="1" type="ORF">GCM10007063_31020</name>
</gene>
<name>A0A917Q1U3_9BACI</name>
<accession>A0A917Q1U3</accession>
<evidence type="ECO:0000313" key="1">
    <source>
        <dbReference type="EMBL" id="GGK06310.1"/>
    </source>
</evidence>
<dbReference type="EMBL" id="BMNQ01000066">
    <property type="protein sequence ID" value="GGK06310.1"/>
    <property type="molecule type" value="Genomic_DNA"/>
</dbReference>
<keyword evidence="2" id="KW-1185">Reference proteome</keyword>
<protein>
    <submittedName>
        <fullName evidence="1">Uncharacterized protein</fullName>
    </submittedName>
</protein>
<proteinExistence type="predicted"/>
<sequence>MDSELEFLYHPWRKNAISIYTPGRLLSLICQGFKLLFKSWCRELTLGPDSVQWIESGGTYRENTLSGLTAIPENTSPTLISYYLRMPLLKHGVSYKNRFKAC</sequence>
<reference evidence="1" key="1">
    <citation type="journal article" date="2014" name="Int. J. Syst. Evol. Microbiol.">
        <title>Complete genome sequence of Corynebacterium casei LMG S-19264T (=DSM 44701T), isolated from a smear-ripened cheese.</title>
        <authorList>
            <consortium name="US DOE Joint Genome Institute (JGI-PGF)"/>
            <person name="Walter F."/>
            <person name="Albersmeier A."/>
            <person name="Kalinowski J."/>
            <person name="Ruckert C."/>
        </authorList>
    </citation>
    <scope>NUCLEOTIDE SEQUENCE</scope>
    <source>
        <strain evidence="1">JCM 12580</strain>
    </source>
</reference>
<organism evidence="1 2">
    <name type="scientific">Lentibacillus kapialis</name>
    <dbReference type="NCBI Taxonomy" id="340214"/>
    <lineage>
        <taxon>Bacteria</taxon>
        <taxon>Bacillati</taxon>
        <taxon>Bacillota</taxon>
        <taxon>Bacilli</taxon>
        <taxon>Bacillales</taxon>
        <taxon>Bacillaceae</taxon>
        <taxon>Lentibacillus</taxon>
    </lineage>
</organism>